<dbReference type="PANTHER" id="PTHR33824">
    <property type="entry name" value="POLYKETIDE CYCLASE/DEHYDRASE AND LIPID TRANSPORT SUPERFAMILY PROTEIN"/>
    <property type="match status" value="1"/>
</dbReference>
<dbReference type="RefSeq" id="WP_345642671.1">
    <property type="nucleotide sequence ID" value="NZ_BAABLY010000008.1"/>
</dbReference>
<gene>
    <name evidence="3" type="ORF">WHI96_06815</name>
</gene>
<feature type="region of interest" description="Disordered" evidence="1">
    <location>
        <begin position="99"/>
        <end position="118"/>
    </location>
</feature>
<dbReference type="SUPFAM" id="SSF55961">
    <property type="entry name" value="Bet v1-like"/>
    <property type="match status" value="1"/>
</dbReference>
<dbReference type="Proteomes" id="UP001464923">
    <property type="component" value="Unassembled WGS sequence"/>
</dbReference>
<sequence length="424" mass="46025">MAEEQNGSASVLDQLPTDRLKQAGQLLLKAAADRAVGAAMNQVEGLTERLTGVAENGGTGLGAALGGGSSEEGGNPVTNAVKGGFSAVKDKVMGAVGLGGGDGDSADSEGGAGGGGSGGGRGKFKFMNIVEHLDVGVPVRVAYDQWTQFADFSTFMKKVQSVDQESDEKTNWKAQVFWSKRTWSATIIEQIPDTHIIWRSQGAKGYANGCVSFHELAPNLTRVVLILEYYPVGLFEKTGNIWRAVGRRARLEFKHYGRHVMVETLLNREELEGWRGEIRDSEVVKTHEEGLEEEREAEYDDEDAEYDDYDDAEDAEYDEDEDDAGDDLAEDDLAEDELAEDDELAEEEPAEDDDHAEEDLAEDDLDAEDDTADEEPADGPDPEDDDAGYGEAEPEHAEAEEPEPEEDGGRRAGSRRRRTAGSRA</sequence>
<feature type="region of interest" description="Disordered" evidence="1">
    <location>
        <begin position="283"/>
        <end position="424"/>
    </location>
</feature>
<evidence type="ECO:0000313" key="4">
    <source>
        <dbReference type="Proteomes" id="UP001464923"/>
    </source>
</evidence>
<feature type="compositionally biased region" description="Acidic residues" evidence="1">
    <location>
        <begin position="290"/>
        <end position="388"/>
    </location>
</feature>
<dbReference type="InterPro" id="IPR005031">
    <property type="entry name" value="COQ10_START"/>
</dbReference>
<dbReference type="EMBL" id="JBEDNP010000003">
    <property type="protein sequence ID" value="MEQ3538524.1"/>
    <property type="molecule type" value="Genomic_DNA"/>
</dbReference>
<dbReference type="InterPro" id="IPR047137">
    <property type="entry name" value="ORF3"/>
</dbReference>
<dbReference type="Gene3D" id="3.30.530.20">
    <property type="match status" value="1"/>
</dbReference>
<keyword evidence="4" id="KW-1185">Reference proteome</keyword>
<feature type="domain" description="Coenzyme Q-binding protein COQ10 START" evidence="2">
    <location>
        <begin position="135"/>
        <end position="253"/>
    </location>
</feature>
<evidence type="ECO:0000259" key="2">
    <source>
        <dbReference type="Pfam" id="PF03364"/>
    </source>
</evidence>
<name>A0ABV1JRF0_9PSEU</name>
<dbReference type="InterPro" id="IPR023393">
    <property type="entry name" value="START-like_dom_sf"/>
</dbReference>
<dbReference type="PANTHER" id="PTHR33824:SF7">
    <property type="entry name" value="POLYKETIDE CYCLASE_DEHYDRASE AND LIPID TRANSPORT SUPERFAMILY PROTEIN"/>
    <property type="match status" value="1"/>
</dbReference>
<reference evidence="3 4" key="1">
    <citation type="submission" date="2024-03" db="EMBL/GenBank/DDBJ databases">
        <title>Draft genome sequence of Pseudonocardia tropica JCM 19149.</title>
        <authorList>
            <person name="Butdee W."/>
            <person name="Duangmal K."/>
        </authorList>
    </citation>
    <scope>NUCLEOTIDE SEQUENCE [LARGE SCALE GENOMIC DNA]</scope>
    <source>
        <strain evidence="3 4">JCM 19149</strain>
    </source>
</reference>
<dbReference type="CDD" id="cd07817">
    <property type="entry name" value="SRPBCC_8"/>
    <property type="match status" value="1"/>
</dbReference>
<comment type="caution">
    <text evidence="3">The sequence shown here is derived from an EMBL/GenBank/DDBJ whole genome shotgun (WGS) entry which is preliminary data.</text>
</comment>
<evidence type="ECO:0000313" key="3">
    <source>
        <dbReference type="EMBL" id="MEQ3538524.1"/>
    </source>
</evidence>
<dbReference type="Pfam" id="PF03364">
    <property type="entry name" value="Polyketide_cyc"/>
    <property type="match status" value="1"/>
</dbReference>
<organism evidence="3 4">
    <name type="scientific">Pseudonocardia tropica</name>
    <dbReference type="NCBI Taxonomy" id="681289"/>
    <lineage>
        <taxon>Bacteria</taxon>
        <taxon>Bacillati</taxon>
        <taxon>Actinomycetota</taxon>
        <taxon>Actinomycetes</taxon>
        <taxon>Pseudonocardiales</taxon>
        <taxon>Pseudonocardiaceae</taxon>
        <taxon>Pseudonocardia</taxon>
    </lineage>
</organism>
<feature type="compositionally biased region" description="Basic residues" evidence="1">
    <location>
        <begin position="412"/>
        <end position="424"/>
    </location>
</feature>
<protein>
    <submittedName>
        <fullName evidence="3">SRPBCC family protein</fullName>
    </submittedName>
</protein>
<proteinExistence type="predicted"/>
<accession>A0ABV1JRF0</accession>
<evidence type="ECO:0000256" key="1">
    <source>
        <dbReference type="SAM" id="MobiDB-lite"/>
    </source>
</evidence>